<dbReference type="EMBL" id="CM047743">
    <property type="protein sequence ID" value="KAJ0032017.1"/>
    <property type="molecule type" value="Genomic_DNA"/>
</dbReference>
<organism evidence="1 2">
    <name type="scientific">Pistacia integerrima</name>
    <dbReference type="NCBI Taxonomy" id="434235"/>
    <lineage>
        <taxon>Eukaryota</taxon>
        <taxon>Viridiplantae</taxon>
        <taxon>Streptophyta</taxon>
        <taxon>Embryophyta</taxon>
        <taxon>Tracheophyta</taxon>
        <taxon>Spermatophyta</taxon>
        <taxon>Magnoliopsida</taxon>
        <taxon>eudicotyledons</taxon>
        <taxon>Gunneridae</taxon>
        <taxon>Pentapetalae</taxon>
        <taxon>rosids</taxon>
        <taxon>malvids</taxon>
        <taxon>Sapindales</taxon>
        <taxon>Anacardiaceae</taxon>
        <taxon>Pistacia</taxon>
    </lineage>
</organism>
<comment type="caution">
    <text evidence="1">The sequence shown here is derived from an EMBL/GenBank/DDBJ whole genome shotgun (WGS) entry which is preliminary data.</text>
</comment>
<keyword evidence="2" id="KW-1185">Reference proteome</keyword>
<name>A0ACC0YAH7_9ROSI</name>
<sequence length="586" mass="65361">MAVTSSTHKVNFGDPRKFVTTFKSKCKETLFPDDPFAQFKNEKPSLRARKALQYFIPIFEWISTYDFKMFRYDVLAGITITSLAIPQGISYAKLADLPPIIGLYSSFVPPLIYAIFGSSKHLAVGTVAACSLLISETIERKVTAKDDPTLYLHLVFTATFFTGILQTALGFLRLGIIVDFLSHSTITGFMGGTAIIICLQQLKGLLGMKTFTHKTDVISVLHAVFKYRKEWKWECAVVGIIFLAFLQFTRFLRQRNPKLFWVSAIAPIITVIVGCLFAYLAKAESFGIQIVGNLKRGLNPSSLHLLNFDPEYLPFTLKAGIITGFVALATAMSNIVMAIFMMLVLLFLAPVFSYTPLVALSAIIMSAMLGLIDYDEAIHLFKVDKLDFCICMVCFFGVTFISMDVGLMLSVGLALLRALLYVARPATCKLGKIPDSELYRDTEQYPGSILISGILVLQLGSPIYFANCNYLRERILRWIRDEEKLSDSGSNTIEHVLLDLSGVSSIDMTGISSLSEINRILEAKRIKISLINPRIDVMEKMILSKFTDIIGKERFFLSIEDAVEACRFSLQRDQKPDPLPDISAAS</sequence>
<proteinExistence type="predicted"/>
<protein>
    <submittedName>
        <fullName evidence="1">Uncharacterized protein</fullName>
    </submittedName>
</protein>
<evidence type="ECO:0000313" key="1">
    <source>
        <dbReference type="EMBL" id="KAJ0032017.1"/>
    </source>
</evidence>
<accession>A0ACC0YAH7</accession>
<evidence type="ECO:0000313" key="2">
    <source>
        <dbReference type="Proteomes" id="UP001163603"/>
    </source>
</evidence>
<reference evidence="2" key="1">
    <citation type="journal article" date="2023" name="G3 (Bethesda)">
        <title>Genome assembly and association tests identify interacting loci associated with vigor, precocity, and sex in interspecific pistachio rootstocks.</title>
        <authorList>
            <person name="Palmer W."/>
            <person name="Jacygrad E."/>
            <person name="Sagayaradj S."/>
            <person name="Cavanaugh K."/>
            <person name="Han R."/>
            <person name="Bertier L."/>
            <person name="Beede B."/>
            <person name="Kafkas S."/>
            <person name="Golino D."/>
            <person name="Preece J."/>
            <person name="Michelmore R."/>
        </authorList>
    </citation>
    <scope>NUCLEOTIDE SEQUENCE [LARGE SCALE GENOMIC DNA]</scope>
</reference>
<gene>
    <name evidence="1" type="ORF">Pint_13141</name>
</gene>
<dbReference type="Proteomes" id="UP001163603">
    <property type="component" value="Chromosome 8"/>
</dbReference>